<dbReference type="EMBL" id="MLAK01000976">
    <property type="protein sequence ID" value="OHT00012.1"/>
    <property type="molecule type" value="Genomic_DNA"/>
</dbReference>
<dbReference type="VEuPathDB" id="TrichDB:TRFO_33435"/>
<dbReference type="GeneID" id="94843776"/>
<dbReference type="Pfam" id="PF03184">
    <property type="entry name" value="DDE_1"/>
    <property type="match status" value="1"/>
</dbReference>
<sequence>MDTIFNHITERFNEKKPLTYEELLKFIQKTFHKDVLLDSLRHVIRNNGHFKIVTGIPLEKERTEVSNEEIDKFFEITEKEIVDIPASFLFNADETGIQPFLDIRDVTCIVPIEYPKEQVYVPVDRKIKRTTMLSCVCGDGESLKPLLVLQRKTIERELLYEGINGDDVECVCTENGFMLSNLFTHLRIKFIFPYLSKKRKKLNYYGEAMLILDNCSSHLSDEFLDECLYHKVIVNFIPAYSSDQLQVLDLGLFGIHTFKINEEYL</sequence>
<reference evidence="2" key="1">
    <citation type="submission" date="2016-10" db="EMBL/GenBank/DDBJ databases">
        <authorList>
            <person name="Benchimol M."/>
            <person name="Almeida L.G."/>
            <person name="Vasconcelos A.T."/>
            <person name="Perreira-Neves A."/>
            <person name="Rosa I.A."/>
            <person name="Tasca T."/>
            <person name="Bogo M.R."/>
            <person name="de Souza W."/>
        </authorList>
    </citation>
    <scope>NUCLEOTIDE SEQUENCE [LARGE SCALE GENOMIC DNA]</scope>
    <source>
        <strain evidence="2">K</strain>
    </source>
</reference>
<feature type="domain" description="DDE-1" evidence="1">
    <location>
        <begin position="128"/>
        <end position="253"/>
    </location>
</feature>
<gene>
    <name evidence="2" type="ORF">TRFO_33435</name>
</gene>
<dbReference type="GO" id="GO:0005634">
    <property type="term" value="C:nucleus"/>
    <property type="evidence" value="ECO:0007669"/>
    <property type="project" value="TreeGrafter"/>
</dbReference>
<dbReference type="PANTHER" id="PTHR19303">
    <property type="entry name" value="TRANSPOSON"/>
    <property type="match status" value="1"/>
</dbReference>
<name>A0A1J4JR74_9EUKA</name>
<evidence type="ECO:0000313" key="3">
    <source>
        <dbReference type="Proteomes" id="UP000179807"/>
    </source>
</evidence>
<dbReference type="InterPro" id="IPR050863">
    <property type="entry name" value="CenT-Element_Derived"/>
</dbReference>
<evidence type="ECO:0000259" key="1">
    <source>
        <dbReference type="Pfam" id="PF03184"/>
    </source>
</evidence>
<dbReference type="OrthoDB" id="10072016at2759"/>
<dbReference type="RefSeq" id="XP_068353148.1">
    <property type="nucleotide sequence ID" value="XM_068509072.1"/>
</dbReference>
<dbReference type="PANTHER" id="PTHR19303:SF74">
    <property type="entry name" value="POGO TRANSPOSABLE ELEMENT WITH KRAB DOMAIN"/>
    <property type="match status" value="1"/>
</dbReference>
<proteinExistence type="predicted"/>
<dbReference type="AlphaFoldDB" id="A0A1J4JR74"/>
<evidence type="ECO:0000313" key="2">
    <source>
        <dbReference type="EMBL" id="OHT00012.1"/>
    </source>
</evidence>
<dbReference type="InterPro" id="IPR004875">
    <property type="entry name" value="DDE_SF_endonuclease_dom"/>
</dbReference>
<protein>
    <recommendedName>
        <fullName evidence="1">DDE-1 domain-containing protein</fullName>
    </recommendedName>
</protein>
<dbReference type="GO" id="GO:0003677">
    <property type="term" value="F:DNA binding"/>
    <property type="evidence" value="ECO:0007669"/>
    <property type="project" value="TreeGrafter"/>
</dbReference>
<comment type="caution">
    <text evidence="2">The sequence shown here is derived from an EMBL/GenBank/DDBJ whole genome shotgun (WGS) entry which is preliminary data.</text>
</comment>
<accession>A0A1J4JR74</accession>
<dbReference type="Proteomes" id="UP000179807">
    <property type="component" value="Unassembled WGS sequence"/>
</dbReference>
<organism evidence="2 3">
    <name type="scientific">Tritrichomonas foetus</name>
    <dbReference type="NCBI Taxonomy" id="1144522"/>
    <lineage>
        <taxon>Eukaryota</taxon>
        <taxon>Metamonada</taxon>
        <taxon>Parabasalia</taxon>
        <taxon>Tritrichomonadida</taxon>
        <taxon>Tritrichomonadidae</taxon>
        <taxon>Tritrichomonas</taxon>
    </lineage>
</organism>
<keyword evidence="3" id="KW-1185">Reference proteome</keyword>